<sequence>MIWTSHDVNPPAKLKVFRELEMSPILTVEEETERKGSVHERYADLQEEESIMTARSNSIITQKDEELRREYCAKLEEYTESLQNEFACQNKKLEEKNSENRDENTFSKRFENVESYSTINSAAIDTTETNSMKIAAINKEMWQLQNQLQG</sequence>
<evidence type="ECO:0000313" key="2">
    <source>
        <dbReference type="Proteomes" id="UP001381693"/>
    </source>
</evidence>
<accession>A0AAN9A805</accession>
<keyword evidence="2" id="KW-1185">Reference proteome</keyword>
<name>A0AAN9A805_HALRR</name>
<protein>
    <submittedName>
        <fullName evidence="1">Uncharacterized protein</fullName>
    </submittedName>
</protein>
<comment type="caution">
    <text evidence="1">The sequence shown here is derived from an EMBL/GenBank/DDBJ whole genome shotgun (WGS) entry which is preliminary data.</text>
</comment>
<dbReference type="AlphaFoldDB" id="A0AAN9A805"/>
<dbReference type="Proteomes" id="UP001381693">
    <property type="component" value="Unassembled WGS sequence"/>
</dbReference>
<reference evidence="1 2" key="1">
    <citation type="submission" date="2023-11" db="EMBL/GenBank/DDBJ databases">
        <title>Halocaridina rubra genome assembly.</title>
        <authorList>
            <person name="Smith C."/>
        </authorList>
    </citation>
    <scope>NUCLEOTIDE SEQUENCE [LARGE SCALE GENOMIC DNA]</scope>
    <source>
        <strain evidence="1">EP-1</strain>
        <tissue evidence="1">Whole</tissue>
    </source>
</reference>
<dbReference type="EMBL" id="JAXCGZ010008538">
    <property type="protein sequence ID" value="KAK7077574.1"/>
    <property type="molecule type" value="Genomic_DNA"/>
</dbReference>
<gene>
    <name evidence="1" type="ORF">SK128_006341</name>
</gene>
<proteinExistence type="predicted"/>
<evidence type="ECO:0000313" key="1">
    <source>
        <dbReference type="EMBL" id="KAK7077574.1"/>
    </source>
</evidence>
<organism evidence="1 2">
    <name type="scientific">Halocaridina rubra</name>
    <name type="common">Hawaiian red shrimp</name>
    <dbReference type="NCBI Taxonomy" id="373956"/>
    <lineage>
        <taxon>Eukaryota</taxon>
        <taxon>Metazoa</taxon>
        <taxon>Ecdysozoa</taxon>
        <taxon>Arthropoda</taxon>
        <taxon>Crustacea</taxon>
        <taxon>Multicrustacea</taxon>
        <taxon>Malacostraca</taxon>
        <taxon>Eumalacostraca</taxon>
        <taxon>Eucarida</taxon>
        <taxon>Decapoda</taxon>
        <taxon>Pleocyemata</taxon>
        <taxon>Caridea</taxon>
        <taxon>Atyoidea</taxon>
        <taxon>Atyidae</taxon>
        <taxon>Halocaridina</taxon>
    </lineage>
</organism>